<gene>
    <name evidence="2" type="ORF">TWF730_004700</name>
</gene>
<protein>
    <submittedName>
        <fullName evidence="2">Uncharacterized protein</fullName>
    </submittedName>
</protein>
<feature type="signal peptide" evidence="1">
    <location>
        <begin position="1"/>
        <end position="27"/>
    </location>
</feature>
<sequence>MGISHFPPLIPLVLFLFLLFTPDLSEGDPIPPSIFYESERLRLACPSHNGLHDRMIALTSGTITPSLDGTAITTVEWNTFIDIWISYMKEVPPAGSLMTENGSQTLARWKFLCQLCLCEQETGRVLVAGDTVPETPNYGCRGAQALADKCALGFGCICVAKLKNLKLEDIDEKFHNEGISKFKEALMRMPRSVRLYAAFRRWYWWVPFELAEYMGHTIHFHIFTGDLVEGTNGQPVSVDNPMSIFEPDNTRLSGNLDLFFLGYT</sequence>
<keyword evidence="3" id="KW-1185">Reference proteome</keyword>
<organism evidence="2 3">
    <name type="scientific">Orbilia blumenaviensis</name>
    <dbReference type="NCBI Taxonomy" id="1796055"/>
    <lineage>
        <taxon>Eukaryota</taxon>
        <taxon>Fungi</taxon>
        <taxon>Dikarya</taxon>
        <taxon>Ascomycota</taxon>
        <taxon>Pezizomycotina</taxon>
        <taxon>Orbiliomycetes</taxon>
        <taxon>Orbiliales</taxon>
        <taxon>Orbiliaceae</taxon>
        <taxon>Orbilia</taxon>
    </lineage>
</organism>
<comment type="caution">
    <text evidence="2">The sequence shown here is derived from an EMBL/GenBank/DDBJ whole genome shotgun (WGS) entry which is preliminary data.</text>
</comment>
<reference evidence="2 3" key="1">
    <citation type="submission" date="2019-10" db="EMBL/GenBank/DDBJ databases">
        <authorList>
            <person name="Palmer J.M."/>
        </authorList>
    </citation>
    <scope>NUCLEOTIDE SEQUENCE [LARGE SCALE GENOMIC DNA]</scope>
    <source>
        <strain evidence="2 3">TWF730</strain>
    </source>
</reference>
<keyword evidence="1" id="KW-0732">Signal</keyword>
<name>A0AAV9TXA0_9PEZI</name>
<evidence type="ECO:0000313" key="3">
    <source>
        <dbReference type="Proteomes" id="UP001373714"/>
    </source>
</evidence>
<proteinExistence type="predicted"/>
<accession>A0AAV9TXA0</accession>
<feature type="chain" id="PRO_5043362127" evidence="1">
    <location>
        <begin position="28"/>
        <end position="264"/>
    </location>
</feature>
<dbReference type="EMBL" id="JAVHNS010000019">
    <property type="protein sequence ID" value="KAK6330204.1"/>
    <property type="molecule type" value="Genomic_DNA"/>
</dbReference>
<evidence type="ECO:0000256" key="1">
    <source>
        <dbReference type="SAM" id="SignalP"/>
    </source>
</evidence>
<evidence type="ECO:0000313" key="2">
    <source>
        <dbReference type="EMBL" id="KAK6330204.1"/>
    </source>
</evidence>
<dbReference type="AlphaFoldDB" id="A0AAV9TXA0"/>
<dbReference type="Proteomes" id="UP001373714">
    <property type="component" value="Unassembled WGS sequence"/>
</dbReference>